<name>A0ABV6L4V1_9SPHI</name>
<accession>A0ABV6L4V1</accession>
<sequence length="192" mass="20396">MEAAGLMHACYYNDPPKPGIVIKGVSDAADADKAANDKIPIWRKVAAVNSVTLIRNLILSGKLPCLHTDSFSLDEQAGTTAEARAVITESVPVGAALKCFPALIKPEGPLTGLEIRVGAPAGTGLLLLRVIYKDLHGHAKTITATNPVVRITEPLSADAVGVYLLVQPETSRLDFEVSSGKINMKSTTWKKK</sequence>
<proteinExistence type="predicted"/>
<protein>
    <submittedName>
        <fullName evidence="1">Uncharacterized protein</fullName>
    </submittedName>
</protein>
<gene>
    <name evidence="1" type="ORF">ACFFGT_09805</name>
</gene>
<dbReference type="RefSeq" id="WP_377022345.1">
    <property type="nucleotide sequence ID" value="NZ_JBHLTS010000021.1"/>
</dbReference>
<reference evidence="1 2" key="1">
    <citation type="submission" date="2024-09" db="EMBL/GenBank/DDBJ databases">
        <authorList>
            <person name="Sun Q."/>
            <person name="Mori K."/>
        </authorList>
    </citation>
    <scope>NUCLEOTIDE SEQUENCE [LARGE SCALE GENOMIC DNA]</scope>
    <source>
        <strain evidence="1 2">NCAIM B.02415</strain>
    </source>
</reference>
<dbReference type="Proteomes" id="UP001589828">
    <property type="component" value="Unassembled WGS sequence"/>
</dbReference>
<dbReference type="EMBL" id="JBHLTS010000021">
    <property type="protein sequence ID" value="MFC0514497.1"/>
    <property type="molecule type" value="Genomic_DNA"/>
</dbReference>
<dbReference type="Gene3D" id="3.40.50.1580">
    <property type="entry name" value="Nucleoside phosphorylase domain"/>
    <property type="match status" value="1"/>
</dbReference>
<organism evidence="1 2">
    <name type="scientific">Mucilaginibacter angelicae</name>
    <dbReference type="NCBI Taxonomy" id="869718"/>
    <lineage>
        <taxon>Bacteria</taxon>
        <taxon>Pseudomonadati</taxon>
        <taxon>Bacteroidota</taxon>
        <taxon>Sphingobacteriia</taxon>
        <taxon>Sphingobacteriales</taxon>
        <taxon>Sphingobacteriaceae</taxon>
        <taxon>Mucilaginibacter</taxon>
    </lineage>
</organism>
<evidence type="ECO:0000313" key="1">
    <source>
        <dbReference type="EMBL" id="MFC0514497.1"/>
    </source>
</evidence>
<evidence type="ECO:0000313" key="2">
    <source>
        <dbReference type="Proteomes" id="UP001589828"/>
    </source>
</evidence>
<dbReference type="InterPro" id="IPR035994">
    <property type="entry name" value="Nucleoside_phosphorylase_sf"/>
</dbReference>
<keyword evidence="2" id="KW-1185">Reference proteome</keyword>
<comment type="caution">
    <text evidence="1">The sequence shown here is derived from an EMBL/GenBank/DDBJ whole genome shotgun (WGS) entry which is preliminary data.</text>
</comment>